<evidence type="ECO:0000259" key="6">
    <source>
        <dbReference type="PROSITE" id="PS50045"/>
    </source>
</evidence>
<dbReference type="PANTHER" id="PTHR32071">
    <property type="entry name" value="TRANSCRIPTIONAL REGULATORY PROTEIN"/>
    <property type="match status" value="1"/>
</dbReference>
<dbReference type="GO" id="GO:0006355">
    <property type="term" value="P:regulation of DNA-templated transcription"/>
    <property type="evidence" value="ECO:0007669"/>
    <property type="project" value="InterPro"/>
</dbReference>
<dbReference type="SUPFAM" id="SSF46689">
    <property type="entry name" value="Homeodomain-like"/>
    <property type="match status" value="1"/>
</dbReference>
<dbReference type="STRING" id="760142.Hipma_0624"/>
<dbReference type="PROSITE" id="PS50045">
    <property type="entry name" value="SIGMA54_INTERACT_4"/>
    <property type="match status" value="1"/>
</dbReference>
<dbReference type="KEGG" id="hmr:Hipma_0624"/>
<dbReference type="PRINTS" id="PR01590">
    <property type="entry name" value="HTHFIS"/>
</dbReference>
<dbReference type="OrthoDB" id="236556at2"/>
<dbReference type="SMART" id="SM00382">
    <property type="entry name" value="AAA"/>
    <property type="match status" value="1"/>
</dbReference>
<dbReference type="InterPro" id="IPR002078">
    <property type="entry name" value="Sigma_54_int"/>
</dbReference>
<dbReference type="Gene3D" id="3.40.50.300">
    <property type="entry name" value="P-loop containing nucleotide triphosphate hydrolases"/>
    <property type="match status" value="1"/>
</dbReference>
<dbReference type="Gene3D" id="1.10.10.60">
    <property type="entry name" value="Homeodomain-like"/>
    <property type="match status" value="1"/>
</dbReference>
<dbReference type="PANTHER" id="PTHR32071:SF57">
    <property type="entry name" value="C4-DICARBOXYLATE TRANSPORT TRANSCRIPTIONAL REGULATORY PROTEIN DCTD"/>
    <property type="match status" value="1"/>
</dbReference>
<dbReference type="InterPro" id="IPR025662">
    <property type="entry name" value="Sigma_54_int_dom_ATP-bd_1"/>
</dbReference>
<dbReference type="InterPro" id="IPR003018">
    <property type="entry name" value="GAF"/>
</dbReference>
<dbReference type="GO" id="GO:0005524">
    <property type="term" value="F:ATP binding"/>
    <property type="evidence" value="ECO:0007669"/>
    <property type="project" value="UniProtKB-KW"/>
</dbReference>
<dbReference type="FunFam" id="3.40.50.300:FF:000006">
    <property type="entry name" value="DNA-binding transcriptional regulator NtrC"/>
    <property type="match status" value="1"/>
</dbReference>
<evidence type="ECO:0000256" key="3">
    <source>
        <dbReference type="ARBA" id="ARBA00023015"/>
    </source>
</evidence>
<evidence type="ECO:0000313" key="7">
    <source>
        <dbReference type="EMBL" id="AEA33594.1"/>
    </source>
</evidence>
<dbReference type="GO" id="GO:0043565">
    <property type="term" value="F:sequence-specific DNA binding"/>
    <property type="evidence" value="ECO:0007669"/>
    <property type="project" value="InterPro"/>
</dbReference>
<dbReference type="InterPro" id="IPR058031">
    <property type="entry name" value="AAA_lid_NorR"/>
</dbReference>
<dbReference type="CDD" id="cd00009">
    <property type="entry name" value="AAA"/>
    <property type="match status" value="1"/>
</dbReference>
<evidence type="ECO:0000256" key="1">
    <source>
        <dbReference type="ARBA" id="ARBA00022741"/>
    </source>
</evidence>
<dbReference type="PROSITE" id="PS00675">
    <property type="entry name" value="SIGMA54_INTERACT_1"/>
    <property type="match status" value="1"/>
</dbReference>
<keyword evidence="1" id="KW-0547">Nucleotide-binding</keyword>
<dbReference type="PROSITE" id="PS00688">
    <property type="entry name" value="SIGMA54_INTERACT_3"/>
    <property type="match status" value="1"/>
</dbReference>
<proteinExistence type="predicted"/>
<dbReference type="InterPro" id="IPR027417">
    <property type="entry name" value="P-loop_NTPase"/>
</dbReference>
<reference evidence="7 8" key="1">
    <citation type="journal article" date="2011" name="Stand. Genomic Sci.">
        <title>Complete genome sequence of the thermophilic sulfur-reducer Hippea maritima type strain (MH(2)).</title>
        <authorList>
            <person name="Huntemann M."/>
            <person name="Lu M."/>
            <person name="Nolan M."/>
            <person name="Lapidus A."/>
            <person name="Lucas S."/>
            <person name="Hammon N."/>
            <person name="Deshpande S."/>
            <person name="Cheng J.F."/>
            <person name="Tapia R."/>
            <person name="Han C."/>
            <person name="Goodwin L."/>
            <person name="Pitluck S."/>
            <person name="Liolios K."/>
            <person name="Pagani I."/>
            <person name="Ivanova N."/>
            <person name="Ovchinikova G."/>
            <person name="Pati A."/>
            <person name="Chen A."/>
            <person name="Palaniappan K."/>
            <person name="Land M."/>
            <person name="Hauser L."/>
            <person name="Jeffries C.D."/>
            <person name="Detter J.C."/>
            <person name="Brambilla E.M."/>
            <person name="Rohde M."/>
            <person name="Spring S."/>
            <person name="Goker M."/>
            <person name="Woyke T."/>
            <person name="Bristow J."/>
            <person name="Eisen J.A."/>
            <person name="Markowitz V."/>
            <person name="Hugenholtz P."/>
            <person name="Kyrpides N.C."/>
            <person name="Klenk H.P."/>
            <person name="Mavromatis K."/>
        </authorList>
    </citation>
    <scope>NUCLEOTIDE SEQUENCE [LARGE SCALE GENOMIC DNA]</scope>
    <source>
        <strain evidence="8">ATCC 700847 / DSM 10411 / MH2</strain>
    </source>
</reference>
<dbReference type="InterPro" id="IPR029016">
    <property type="entry name" value="GAF-like_dom_sf"/>
</dbReference>
<dbReference type="SMART" id="SM00065">
    <property type="entry name" value="GAF"/>
    <property type="match status" value="1"/>
</dbReference>
<dbReference type="Proteomes" id="UP000008139">
    <property type="component" value="Chromosome"/>
</dbReference>
<reference evidence="8" key="2">
    <citation type="submission" date="2011-03" db="EMBL/GenBank/DDBJ databases">
        <title>The complete genome of Hippea maritima DSM 10411.</title>
        <authorList>
            <consortium name="US DOE Joint Genome Institute (JGI-PGF)"/>
            <person name="Lucas S."/>
            <person name="Copeland A."/>
            <person name="Lapidus A."/>
            <person name="Bruce D."/>
            <person name="Goodwin L."/>
            <person name="Pitluck S."/>
            <person name="Peters L."/>
            <person name="Kyrpides N."/>
            <person name="Mavromatis K."/>
            <person name="Pagani I."/>
            <person name="Ivanova N."/>
            <person name="Mikhailova N."/>
            <person name="Lu M."/>
            <person name="Detter J.C."/>
            <person name="Tapia R."/>
            <person name="Han C."/>
            <person name="Land M."/>
            <person name="Hauser L."/>
            <person name="Markowitz V."/>
            <person name="Cheng J.-F."/>
            <person name="Hugenholtz P."/>
            <person name="Woyke T."/>
            <person name="Wu D."/>
            <person name="Spring S."/>
            <person name="Schroeder M."/>
            <person name="Brambilla E."/>
            <person name="Klenk H.-P."/>
            <person name="Eisen J.A."/>
        </authorList>
    </citation>
    <scope>NUCLEOTIDE SEQUENCE [LARGE SCALE GENOMIC DNA]</scope>
    <source>
        <strain evidence="8">ATCC 700847 / DSM 10411 / MH2</strain>
    </source>
</reference>
<accession>F2LV10</accession>
<dbReference type="EMBL" id="CP002606">
    <property type="protein sequence ID" value="AEA33594.1"/>
    <property type="molecule type" value="Genomic_DNA"/>
</dbReference>
<organism evidence="7 8">
    <name type="scientific">Hippea maritima (strain ATCC 700847 / DSM 10411 / MH2)</name>
    <dbReference type="NCBI Taxonomy" id="760142"/>
    <lineage>
        <taxon>Bacteria</taxon>
        <taxon>Pseudomonadati</taxon>
        <taxon>Campylobacterota</taxon>
        <taxon>Desulfurellia</taxon>
        <taxon>Desulfurellales</taxon>
        <taxon>Hippeaceae</taxon>
        <taxon>Hippea</taxon>
    </lineage>
</organism>
<evidence type="ECO:0000256" key="4">
    <source>
        <dbReference type="ARBA" id="ARBA00023125"/>
    </source>
</evidence>
<dbReference type="Gene3D" id="3.30.450.40">
    <property type="match status" value="1"/>
</dbReference>
<feature type="domain" description="Sigma-54 factor interaction" evidence="6">
    <location>
        <begin position="200"/>
        <end position="428"/>
    </location>
</feature>
<keyword evidence="2" id="KW-0067">ATP-binding</keyword>
<keyword evidence="3" id="KW-0805">Transcription regulation</keyword>
<dbReference type="InterPro" id="IPR003593">
    <property type="entry name" value="AAA+_ATPase"/>
</dbReference>
<dbReference type="Pfam" id="PF02954">
    <property type="entry name" value="HTH_8"/>
    <property type="match status" value="1"/>
</dbReference>
<evidence type="ECO:0000256" key="2">
    <source>
        <dbReference type="ARBA" id="ARBA00022840"/>
    </source>
</evidence>
<dbReference type="eggNOG" id="COG3604">
    <property type="taxonomic scope" value="Bacteria"/>
</dbReference>
<dbReference type="InParanoid" id="F2LV10"/>
<dbReference type="Pfam" id="PF13185">
    <property type="entry name" value="GAF_2"/>
    <property type="match status" value="1"/>
</dbReference>
<dbReference type="SUPFAM" id="SSF55781">
    <property type="entry name" value="GAF domain-like"/>
    <property type="match status" value="1"/>
</dbReference>
<evidence type="ECO:0000313" key="8">
    <source>
        <dbReference type="Proteomes" id="UP000008139"/>
    </source>
</evidence>
<dbReference type="InterPro" id="IPR009057">
    <property type="entry name" value="Homeodomain-like_sf"/>
</dbReference>
<keyword evidence="8" id="KW-1185">Reference proteome</keyword>
<sequence length="513" mass="58608">MARISIKEGYLSIIHEVSKILSKKNSLNEALKEILKILYSYWDAPISFVALYDEQSANLRITESFGMTKKEVSRGIFKKGEGIIGSIFKNEIPAVIYDIKTNPKYLNKTKIAKRVDRELVFLGVPIKVGGEKFGVLCVYKEKDREFSHDDAVKMLSTLATLIGLTKKMYERMEEERKYWEEEKELLLSNLSKDSIALNDIIGVSDAISNLKKMILKVAATDSTVLITGESGTGKSLIAKTIHKLSLRKNKPFATINCAAIPENLLESELFGYEKGAFSGAISRKKGKFELTDGGTLFLDEIGDMPLSLQAKLLNVLQDKEISRLGSEQTISIDVRIIAATNKDIKKLVSLGHFREDLFYRINVIPLHIPSLRERKEDIPILVDYFLRKFGERYKKRLSVDNPTMKILINYRWPGNIRELENTIERLIVMNDKRITPEDLPDYLKEDIEFEKEITDKVGFSDMPSTIESIEKQQIQDALKKTGYVKSKAARLLGYTIRQLDYRIKKYDIKIQKL</sequence>
<dbReference type="AlphaFoldDB" id="F2LV10"/>
<dbReference type="Pfam" id="PF00158">
    <property type="entry name" value="Sigma54_activat"/>
    <property type="match status" value="1"/>
</dbReference>
<name>F2LV10_HIPMA</name>
<protein>
    <submittedName>
        <fullName evidence="7">Transcriptional regulator, NifA subfamily, Fis Family</fullName>
    </submittedName>
</protein>
<dbReference type="InterPro" id="IPR002197">
    <property type="entry name" value="HTH_Fis"/>
</dbReference>
<evidence type="ECO:0000256" key="5">
    <source>
        <dbReference type="ARBA" id="ARBA00023163"/>
    </source>
</evidence>
<dbReference type="Pfam" id="PF25601">
    <property type="entry name" value="AAA_lid_14"/>
    <property type="match status" value="1"/>
</dbReference>
<keyword evidence="5" id="KW-0804">Transcription</keyword>
<dbReference type="InterPro" id="IPR025944">
    <property type="entry name" value="Sigma_54_int_dom_CS"/>
</dbReference>
<keyword evidence="4" id="KW-0238">DNA-binding</keyword>
<dbReference type="Gene3D" id="1.10.8.60">
    <property type="match status" value="1"/>
</dbReference>
<dbReference type="SUPFAM" id="SSF52540">
    <property type="entry name" value="P-loop containing nucleoside triphosphate hydrolases"/>
    <property type="match status" value="1"/>
</dbReference>
<dbReference type="HOGENOM" id="CLU_000445_95_2_7"/>
<gene>
    <name evidence="7" type="ordered locus">Hipma_0624</name>
</gene>